<accession>A0A2W5UZ59</accession>
<name>A0A2W5UZ59_9CAUL</name>
<proteinExistence type="predicted"/>
<feature type="non-terminal residue" evidence="1">
    <location>
        <position position="1"/>
    </location>
</feature>
<evidence type="ECO:0000313" key="1">
    <source>
        <dbReference type="EMBL" id="PZR32272.1"/>
    </source>
</evidence>
<evidence type="ECO:0008006" key="3">
    <source>
        <dbReference type="Google" id="ProtNLM"/>
    </source>
</evidence>
<dbReference type="Pfam" id="PF06252">
    <property type="entry name" value="GemA"/>
    <property type="match status" value="1"/>
</dbReference>
<dbReference type="RefSeq" id="WP_304280598.1">
    <property type="nucleotide sequence ID" value="NZ_QFQZ01000064.1"/>
</dbReference>
<dbReference type="Proteomes" id="UP000249393">
    <property type="component" value="Unassembled WGS sequence"/>
</dbReference>
<organism evidence="1 2">
    <name type="scientific">Caulobacter segnis</name>
    <dbReference type="NCBI Taxonomy" id="88688"/>
    <lineage>
        <taxon>Bacteria</taxon>
        <taxon>Pseudomonadati</taxon>
        <taxon>Pseudomonadota</taxon>
        <taxon>Alphaproteobacteria</taxon>
        <taxon>Caulobacterales</taxon>
        <taxon>Caulobacteraceae</taxon>
        <taxon>Caulobacter</taxon>
    </lineage>
</organism>
<dbReference type="AlphaFoldDB" id="A0A2W5UZ59"/>
<reference evidence="1 2" key="1">
    <citation type="submission" date="2017-08" db="EMBL/GenBank/DDBJ databases">
        <title>Infants hospitalized years apart are colonized by the same room-sourced microbial strains.</title>
        <authorList>
            <person name="Brooks B."/>
            <person name="Olm M.R."/>
            <person name="Firek B.A."/>
            <person name="Baker R."/>
            <person name="Thomas B.C."/>
            <person name="Morowitz M.J."/>
            <person name="Banfield J.F."/>
        </authorList>
    </citation>
    <scope>NUCLEOTIDE SEQUENCE [LARGE SCALE GENOMIC DNA]</scope>
    <source>
        <strain evidence="1">S2_003_000_R2_4</strain>
    </source>
</reference>
<gene>
    <name evidence="1" type="ORF">DI526_17000</name>
</gene>
<dbReference type="InterPro" id="IPR009363">
    <property type="entry name" value="Phage_Mu_Gp16"/>
</dbReference>
<evidence type="ECO:0000313" key="2">
    <source>
        <dbReference type="Proteomes" id="UP000249393"/>
    </source>
</evidence>
<dbReference type="EMBL" id="QFQZ01000064">
    <property type="protein sequence ID" value="PZR32272.1"/>
    <property type="molecule type" value="Genomic_DNA"/>
</dbReference>
<protein>
    <recommendedName>
        <fullName evidence="3">Regulatory protein GemA</fullName>
    </recommendedName>
</protein>
<comment type="caution">
    <text evidence="1">The sequence shown here is derived from an EMBL/GenBank/DDBJ whole genome shotgun (WGS) entry which is preliminary data.</text>
</comment>
<sequence length="160" mass="17890">ELENLVAHFRAQGFVPKAIAGGRQQSAVQRGPRRADHPVAKKARAMWISLHQLGVVENASEKALETFAKRQLGVERMQWMDQGLGFKLVEALKAMAEREGWSQDLAGIEKKQHVRILKVRLAWAQAKRLGERFSAAALSDRDLDMAIAVYAARLNEARHG</sequence>